<feature type="region of interest" description="Disordered" evidence="1">
    <location>
        <begin position="78"/>
        <end position="129"/>
    </location>
</feature>
<evidence type="ECO:0000313" key="5">
    <source>
        <dbReference type="Proteomes" id="UP000502377"/>
    </source>
</evidence>
<dbReference type="InterPro" id="IPR022742">
    <property type="entry name" value="Hydrolase_4"/>
</dbReference>
<reference evidence="4 5" key="1">
    <citation type="submission" date="2016-07" db="EMBL/GenBank/DDBJ databases">
        <title>Comparative genomics of the Campylobacter concisus group.</title>
        <authorList>
            <person name="Miller W.G."/>
            <person name="Yee E."/>
            <person name="Chapman M.H."/>
            <person name="Huynh S."/>
            <person name="Bono J.L."/>
            <person name="On S.L.W."/>
            <person name="StLeger J."/>
            <person name="Foster G."/>
            <person name="Parker C.T."/>
        </authorList>
    </citation>
    <scope>NUCLEOTIDE SEQUENCE [LARGE SCALE GENOMIC DNA]</scope>
    <source>
        <strain evidence="4 5">ATCC 33238</strain>
    </source>
</reference>
<evidence type="ECO:0000256" key="1">
    <source>
        <dbReference type="SAM" id="MobiDB-lite"/>
    </source>
</evidence>
<dbReference type="Gene3D" id="3.40.50.1820">
    <property type="entry name" value="alpha/beta hydrolase"/>
    <property type="match status" value="1"/>
</dbReference>
<dbReference type="EMBL" id="CP012543">
    <property type="protein sequence ID" value="QCD46344.1"/>
    <property type="molecule type" value="Genomic_DNA"/>
</dbReference>
<dbReference type="SUPFAM" id="SSF53474">
    <property type="entry name" value="alpha/beta-Hydrolases"/>
    <property type="match status" value="1"/>
</dbReference>
<accession>A0A6G5QL68</accession>
<evidence type="ECO:0000313" key="4">
    <source>
        <dbReference type="EMBL" id="QCD46344.1"/>
    </source>
</evidence>
<name>A0A6G5QL68_CAMRE</name>
<proteinExistence type="predicted"/>
<keyword evidence="4" id="KW-0378">Hydrolase</keyword>
<evidence type="ECO:0000259" key="3">
    <source>
        <dbReference type="Pfam" id="PF12146"/>
    </source>
</evidence>
<dbReference type="PANTHER" id="PTHR12277:SF81">
    <property type="entry name" value="PROTEIN ABHD13"/>
    <property type="match status" value="1"/>
</dbReference>
<dbReference type="InterPro" id="IPR029058">
    <property type="entry name" value="AB_hydrolase_fold"/>
</dbReference>
<gene>
    <name evidence="4" type="ORF">CRECT_0657</name>
</gene>
<dbReference type="Proteomes" id="UP000502377">
    <property type="component" value="Chromosome"/>
</dbReference>
<dbReference type="RefSeq" id="WP_002944406.1">
    <property type="nucleotide sequence ID" value="NZ_CP012543.1"/>
</dbReference>
<organism evidence="4 5">
    <name type="scientific">Campylobacter rectus</name>
    <name type="common">Wolinella recta</name>
    <dbReference type="NCBI Taxonomy" id="203"/>
    <lineage>
        <taxon>Bacteria</taxon>
        <taxon>Pseudomonadati</taxon>
        <taxon>Campylobacterota</taxon>
        <taxon>Epsilonproteobacteria</taxon>
        <taxon>Campylobacterales</taxon>
        <taxon>Campylobacteraceae</taxon>
        <taxon>Campylobacter</taxon>
    </lineage>
</organism>
<dbReference type="PANTHER" id="PTHR12277">
    <property type="entry name" value="ALPHA/BETA HYDROLASE DOMAIN-CONTAINING PROTEIN"/>
    <property type="match status" value="1"/>
</dbReference>
<dbReference type="AlphaFoldDB" id="A0A6G5QL68"/>
<feature type="transmembrane region" description="Helical" evidence="2">
    <location>
        <begin position="7"/>
        <end position="25"/>
    </location>
</feature>
<keyword evidence="2" id="KW-1133">Transmembrane helix</keyword>
<dbReference type="Pfam" id="PF12146">
    <property type="entry name" value="Hydrolase_4"/>
    <property type="match status" value="1"/>
</dbReference>
<evidence type="ECO:0000256" key="2">
    <source>
        <dbReference type="SAM" id="Phobius"/>
    </source>
</evidence>
<keyword evidence="2" id="KW-0812">Transmembrane</keyword>
<dbReference type="KEGG" id="crx:CRECT_0657"/>
<sequence>MNVILRLCIVVLVLYIALLALLYFFQERLIFFPSKLEPNYDFSFDRPFEEIRLDAEGTWISGLKFLADSKDGGQIYGDVRSEPNKTGAQEIKTSDKNGERTKSERTRQSSDGEQIPQNERDVQASQGRGGKMCGKKGAAIFFHGNAGNLQGWGKYARYFTDLGYDFYLFDYRGYGKSGGEIGSQERLYADADAMMQWVLRDCDAGEIAVVGYSLGSGLAARAAQKYGAKRLILIAPYFSLEELAREKMPFVPKFLIKYKIPTFEFVGGFGGPVTIFHGEYDELIGVDNSRRLLKFLKSGDKIYELNASHNDILGLSELWEKLAQKLGE</sequence>
<keyword evidence="2" id="KW-0472">Membrane</keyword>
<protein>
    <submittedName>
        <fullName evidence="4">Alpha/beta hydrolase family protein</fullName>
    </submittedName>
</protein>
<feature type="compositionally biased region" description="Basic and acidic residues" evidence="1">
    <location>
        <begin position="92"/>
        <end position="110"/>
    </location>
</feature>
<feature type="domain" description="Serine aminopeptidase S33" evidence="3">
    <location>
        <begin position="136"/>
        <end position="249"/>
    </location>
</feature>
<dbReference type="GO" id="GO:0016787">
    <property type="term" value="F:hydrolase activity"/>
    <property type="evidence" value="ECO:0007669"/>
    <property type="project" value="UniProtKB-KW"/>
</dbReference>